<feature type="coiled-coil region" evidence="2">
    <location>
        <begin position="708"/>
        <end position="812"/>
    </location>
</feature>
<protein>
    <submittedName>
        <fullName evidence="5">Transcript variant X1</fullName>
    </submittedName>
</protein>
<evidence type="ECO:0000313" key="5">
    <source>
        <dbReference type="EMBL" id="KAF7203882.1"/>
    </source>
</evidence>
<evidence type="ECO:0000256" key="2">
    <source>
        <dbReference type="SAM" id="Coils"/>
    </source>
</evidence>
<feature type="compositionally biased region" description="Basic and acidic residues" evidence="3">
    <location>
        <begin position="610"/>
        <end position="624"/>
    </location>
</feature>
<dbReference type="Proteomes" id="UP000822369">
    <property type="component" value="Chromosome 16"/>
</dbReference>
<dbReference type="InterPro" id="IPR055167">
    <property type="entry name" value="Rootletin-like_CC"/>
</dbReference>
<accession>A0A9D2XL34</accession>
<dbReference type="PANTHER" id="PTHR23159:SF31">
    <property type="entry name" value="CENTROSOME-ASSOCIATED PROTEIN CEP250 ISOFORM X1"/>
    <property type="match status" value="1"/>
</dbReference>
<feature type="domain" description="Rootletin-like coiled-coil" evidence="4">
    <location>
        <begin position="141"/>
        <end position="323"/>
    </location>
</feature>
<keyword evidence="1 2" id="KW-0175">Coiled coil</keyword>
<dbReference type="GeneID" id="107387399"/>
<dbReference type="EMBL" id="JAAVVJ010000016">
    <property type="protein sequence ID" value="KAF7203882.1"/>
    <property type="molecule type" value="Genomic_DNA"/>
</dbReference>
<feature type="coiled-coil region" evidence="2">
    <location>
        <begin position="1439"/>
        <end position="1550"/>
    </location>
</feature>
<feature type="coiled-coil region" evidence="2">
    <location>
        <begin position="890"/>
        <end position="935"/>
    </location>
</feature>
<feature type="coiled-coil region" evidence="2">
    <location>
        <begin position="402"/>
        <end position="429"/>
    </location>
</feature>
<sequence>MSFQQEQRGLSPRLEAVIQKLEESLLPPDVSTGERHLTLQGDPQASGATPVPITTRIFQIIASNLAEQPSGVSSGVGGEETKAPREQPSTSLMDRDQPPVKHTGLTERLDETTMLQPVVDTDQNTLPPGSMQYRSTEKTCNQRLQAHQEVQKKQAQVVQMLQTKVLQYKNRCGELEEKVLEKTSACEKIRLLLQAQLDSAERQKRVEQDLHVVLQKQSTQLQEEQRRSTSLSQVNSVLREQLDQAATINTELAESLRKAHRDLDLCDTHLQREQETSASRSSREQARVRALWRQVASLRSTFALLRTFTDRTLSDMRGECVAVSRQLRVTCHNFEARGAGGGTSRGVETSALDMQLKVKLKETMGLQALWDAEKIELTSRISELSDTLKRFQSHNSEKDVSLRSMEISLDRMETRRAEDKAELEVLHAEISALQKILFLIHQLVSSEEETSETTCSSPVHGQSPLRNATVKAVQNVLSKHREQTQHLRACLEAALQKVDTFQDQLKERDAERTKAEQTIQEIQRESQEAKMALEENLKRSSRDRCTLELISNEKRGLEKLLSGLQQEVNSQRGELEALQSSLSDLQRERDLLRQQREDLEMQLAQQGTEAQRREKSAQQLEEKHSSLRKELITVKESLSQINLEKEMLEEDKAALSLALTKMEAHRASQEHALTKLKRQQAALKESFTKMADLSEGLAKDKVELNRVVLQVESEKTELDKRRREAEVERTAAREVAARTQREMMNFFAEKQALESSHIQLQDVCQGLEAELSLLRKVKAEALEENSQVKRQMQTLEEELRVCRKELEASTAAAKRATCDRDQLAKDKAALDVRLNSVDRKASGLVQELLALRTEKESLETALFESQELSESLRAECTRLEGERSSLIQANESLTQDAAQVRADAEQHLKQAAEQRREVEEELAEAERKALLMLNNMKQTHRDELEAERQRKDQQYAGLLFQREQAEEQLRRRCEELRAHNQKELQQVQEEQARLQKEFNQSLLHAESEKQQVLSQKETEKAALSEEIASLQQDLATAGMEMERVQREAFSKQEQDKNTIAVMKSELQDLQNRFEESLNSHQSAELSLLEQVREMNQQKQQAEQQLEGVRQRLLETEDNLAKKQRELIEAHRELQGCAQEQDKLRRETLDLKRLLGDETRQNEAIQVSNQELRSSIKRAESDNSNARRTLAEKEQKLSVLEECRSSLHLELSVLRGRTREQEKLHLEARRELQELRRQIKVLEGENSRQRQEVLELQARVGQEEQKEEEARHEAYALKHRLLECEAGKEAALNEVAGLQCRVRKLETAEQESRALLQEREVCQQKCDQKHRETTAQLEAELEDSRTTVKELTVKVGLAETRAHRLKEELCLSGAKCRDLEHHLAALYAGLRSTVGTDHPRFSDKPGSRRRPLSPCRGRVFVKGSESSPLGSVHLGGEMNVEFLHNALLEFQEELRETQRQRDEAKAQIVKLSQDVTELTGTLEKNTIKLQELQKSLKQSEEGKQHLAEELQKANASLSLQQHEANCADWEKRRLEAEVAQLMISVQTAQTESRTLQDKLDVLRGAECFAEAEKRRFKESLDAAESRVSHLELSQCTCEGELQRAGLRAAELDAEVGALQQRLADLRRKLGESEDRCAALQVSEKKMSVSLARAEQHESQLREQVHKLSDVLSDNRANNESLQEQITQLQRVLTTSEQDRRLLQEHLDQTRDALSETKRLNHALTQQSQNFQRAQEDSDLKISELEKHSRTLKESLKQQQEAELNVSQQLQREKEEIQEKFKSLQSFLQTLRGEKADTEKILMRLRKDRSALRKRLEKVEMDRLRQEEKVASVTRGNAQLEEAVCNLQQELTGKQETLKTLQAQISQLEHSHAQHLLEVTARHRQELDSETHRLRDSRLQAEQALETRERAHRQRVQCLEEQVLTLKEQLDQEARRRQAYFNQMLQPGV</sequence>
<feature type="region of interest" description="Disordered" evidence="3">
    <location>
        <begin position="604"/>
        <end position="624"/>
    </location>
</feature>
<name>A0A9D2XL34_NOTFU</name>
<dbReference type="PANTHER" id="PTHR23159">
    <property type="entry name" value="CENTROSOMAL PROTEIN 2"/>
    <property type="match status" value="1"/>
</dbReference>
<dbReference type="Pfam" id="PF15035">
    <property type="entry name" value="Rootletin"/>
    <property type="match status" value="1"/>
</dbReference>
<gene>
    <name evidence="5" type="primary">crocc2</name>
    <name evidence="5" type="ORF">G4P62_011791</name>
</gene>
<evidence type="ECO:0000259" key="4">
    <source>
        <dbReference type="Pfam" id="PF15035"/>
    </source>
</evidence>
<feature type="coiled-coil region" evidence="2">
    <location>
        <begin position="962"/>
        <end position="1367"/>
    </location>
</feature>
<feature type="region of interest" description="Disordered" evidence="3">
    <location>
        <begin position="68"/>
        <end position="102"/>
    </location>
</feature>
<organism evidence="5 6">
    <name type="scientific">Nothobranchius furzeri</name>
    <name type="common">Turquoise killifish</name>
    <dbReference type="NCBI Taxonomy" id="105023"/>
    <lineage>
        <taxon>Eukaryota</taxon>
        <taxon>Metazoa</taxon>
        <taxon>Chordata</taxon>
        <taxon>Craniata</taxon>
        <taxon>Vertebrata</taxon>
        <taxon>Euteleostomi</taxon>
        <taxon>Actinopterygii</taxon>
        <taxon>Neopterygii</taxon>
        <taxon>Teleostei</taxon>
        <taxon>Neoteleostei</taxon>
        <taxon>Acanthomorphata</taxon>
        <taxon>Ovalentaria</taxon>
        <taxon>Atherinomorphae</taxon>
        <taxon>Cyprinodontiformes</taxon>
        <taxon>Nothobranchiidae</taxon>
        <taxon>Nothobranchius</taxon>
    </lineage>
</organism>
<feature type="region of interest" description="Disordered" evidence="3">
    <location>
        <begin position="28"/>
        <end position="50"/>
    </location>
</feature>
<proteinExistence type="predicted"/>
<evidence type="ECO:0000256" key="3">
    <source>
        <dbReference type="SAM" id="MobiDB-lite"/>
    </source>
</evidence>
<evidence type="ECO:0000256" key="1">
    <source>
        <dbReference type="ARBA" id="ARBA00023054"/>
    </source>
</evidence>
<dbReference type="KEGG" id="nfu:107387399"/>
<comment type="caution">
    <text evidence="5">The sequence shown here is derived from an EMBL/GenBank/DDBJ whole genome shotgun (WGS) entry which is preliminary data.</text>
</comment>
<evidence type="ECO:0000313" key="6">
    <source>
        <dbReference type="Proteomes" id="UP000822369"/>
    </source>
</evidence>
<dbReference type="RefSeq" id="XP_070401970.1">
    <property type="nucleotide sequence ID" value="XM_070545869.1"/>
</dbReference>
<reference evidence="5" key="1">
    <citation type="submission" date="2020-03" db="EMBL/GenBank/DDBJ databases">
        <title>Intra-Species Differences in Population Size shape Life History and Genome Evolution.</title>
        <authorList>
            <person name="Willemsen D."/>
            <person name="Cui R."/>
            <person name="Valenzano D.R."/>
        </authorList>
    </citation>
    <scope>NUCLEOTIDE SEQUENCE</scope>
    <source>
        <strain evidence="5">GRZ</strain>
        <tissue evidence="5">Whole</tissue>
    </source>
</reference>
<feature type="compositionally biased region" description="Basic and acidic residues" evidence="3">
    <location>
        <begin position="93"/>
        <end position="102"/>
    </location>
</feature>
<feature type="coiled-coil region" evidence="2">
    <location>
        <begin position="1600"/>
        <end position="1934"/>
    </location>
</feature>
<dbReference type="CTD" id="728763"/>